<proteinExistence type="predicted"/>
<gene>
    <name evidence="1" type="ORF">BLS_007492</name>
</gene>
<comment type="caution">
    <text evidence="1">The sequence shown here is derived from an EMBL/GenBank/DDBJ whole genome shotgun (WGS) entry which is preliminary data.</text>
</comment>
<reference evidence="1 2" key="1">
    <citation type="submission" date="2019-11" db="EMBL/GenBank/DDBJ databases">
        <title>Venturia inaequalis Genome Resource.</title>
        <authorList>
            <person name="Lichtner F.J."/>
        </authorList>
    </citation>
    <scope>NUCLEOTIDE SEQUENCE [LARGE SCALE GENOMIC DNA]</scope>
    <source>
        <strain evidence="1">Bline_iso_100314</strain>
    </source>
</reference>
<protein>
    <recommendedName>
        <fullName evidence="3">F-box domain-containing protein</fullName>
    </recommendedName>
</protein>
<name>A0A8H3U8X5_VENIN</name>
<accession>A0A8H3U8X5</accession>
<dbReference type="EMBL" id="WNWQ01000590">
    <property type="protein sequence ID" value="KAE9965639.1"/>
    <property type="molecule type" value="Genomic_DNA"/>
</dbReference>
<sequence>MIRRQEWREFAGLLVGLKLTEIIVDTPLVMSLDGFDSFNFRGYDTGIREVTIQGDVDAGLMKMQHCINSRMFRRYIWLVRIIHAELPQKLTNPILGGKKQVSKFISLPSEIKHKIIGQIGSFGDVKPVNQQANANRDPDSINQRIVSTNACRESDGLEHENLKALLNLRLSCTDMLDHANESLDINYMLNWVTIDYDIPSLQRLRLLSQSRNKHAVKLLNISTTQPFGSYCLPVSDYSTVSPIGMLNGMTLLLAALRGFPNLTAIRFTGQPSVRLLKQPRFVAAMLPLYSKPCTSETHFQRVVDSCTAALRRSSRQITHLYIQDEGIMPTPGPLHSVTCFSWLEQASEIQRTMESQEDIAEDQSKLLQRLLDLQQAFEHVVSVKYIMSLDPRIPIQIIPSGVQYIPDFKLRMFLNQVPRLQRLSLTISNYLYHSGPWVAEECMPYFGPYRFWDSLNVPRLESLEINAPILFLSDFSRVIVNHVDTLRRLTLREVMFPRQDCWKSLAGVLRDCRLERIVIDMPLSFAKTLYIGVGEGRATRVVVEGDVRAGLDAFVRDLNS</sequence>
<dbReference type="Proteomes" id="UP000433883">
    <property type="component" value="Unassembled WGS sequence"/>
</dbReference>
<evidence type="ECO:0000313" key="1">
    <source>
        <dbReference type="EMBL" id="KAE9965639.1"/>
    </source>
</evidence>
<organism evidence="1 2">
    <name type="scientific">Venturia inaequalis</name>
    <name type="common">Apple scab fungus</name>
    <dbReference type="NCBI Taxonomy" id="5025"/>
    <lineage>
        <taxon>Eukaryota</taxon>
        <taxon>Fungi</taxon>
        <taxon>Dikarya</taxon>
        <taxon>Ascomycota</taxon>
        <taxon>Pezizomycotina</taxon>
        <taxon>Dothideomycetes</taxon>
        <taxon>Pleosporomycetidae</taxon>
        <taxon>Venturiales</taxon>
        <taxon>Venturiaceae</taxon>
        <taxon>Venturia</taxon>
    </lineage>
</organism>
<dbReference type="AlphaFoldDB" id="A0A8H3U8X5"/>
<evidence type="ECO:0008006" key="3">
    <source>
        <dbReference type="Google" id="ProtNLM"/>
    </source>
</evidence>
<evidence type="ECO:0000313" key="2">
    <source>
        <dbReference type="Proteomes" id="UP000433883"/>
    </source>
</evidence>